<name>I7JUP6_9LACO</name>
<proteinExistence type="predicted"/>
<sequence>MDSKLSFETQRGLFFSSNAMTDGEQQGHHQLFFGSVISDRIKKGEMIEITK</sequence>
<dbReference type="PATRIC" id="fig|1423758.3.peg.65"/>
<comment type="caution">
    <text evidence="1">The sequence shown here is derived from an EMBL/GenBank/DDBJ whole genome shotgun (WGS) entry which is preliminary data.</text>
</comment>
<dbReference type="AlphaFoldDB" id="I7JUP6"/>
<reference evidence="1 2" key="1">
    <citation type="submission" date="2012-06" db="EMBL/GenBank/DDBJ databases">
        <title>Draft Genome Sequence of Lactobacillus hominis Strain CRBIP 24.179T, isolated from human intestine.</title>
        <authorList>
            <person name="Cousin S."/>
            <person name="Ma L."/>
            <person name="Bizet C."/>
            <person name="Loux V."/>
            <person name="Bouchier C."/>
            <person name="Clermont D."/>
            <person name="Creno S."/>
        </authorList>
    </citation>
    <scope>NUCLEOTIDE SEQUENCE [LARGE SCALE GENOMIC DNA]</scope>
    <source>
        <strain evidence="2">CRBIP 24.179T</strain>
    </source>
</reference>
<dbReference type="STRING" id="1423758.FC41_GL000062"/>
<evidence type="ECO:0000313" key="2">
    <source>
        <dbReference type="Proteomes" id="UP000009320"/>
    </source>
</evidence>
<protein>
    <submittedName>
        <fullName evidence="1">Uncharacterized protein</fullName>
    </submittedName>
</protein>
<organism evidence="1 2">
    <name type="scientific">Lactobacillus hominis DSM 23910 = CRBIP 24.179</name>
    <dbReference type="NCBI Taxonomy" id="1423758"/>
    <lineage>
        <taxon>Bacteria</taxon>
        <taxon>Bacillati</taxon>
        <taxon>Bacillota</taxon>
        <taxon>Bacilli</taxon>
        <taxon>Lactobacillales</taxon>
        <taxon>Lactobacillaceae</taxon>
        <taxon>Lactobacillus</taxon>
    </lineage>
</organism>
<keyword evidence="2" id="KW-1185">Reference proteome</keyword>
<gene>
    <name evidence="1" type="ORF">BN55_09200</name>
</gene>
<evidence type="ECO:0000313" key="1">
    <source>
        <dbReference type="EMBL" id="CCI81576.1"/>
    </source>
</evidence>
<dbReference type="RefSeq" id="WP_008470386.1">
    <property type="nucleotide sequence ID" value="NZ_AYZP01000001.1"/>
</dbReference>
<dbReference type="EMBL" id="CAKE01000004">
    <property type="protein sequence ID" value="CCI81576.1"/>
    <property type="molecule type" value="Genomic_DNA"/>
</dbReference>
<dbReference type="Proteomes" id="UP000009320">
    <property type="component" value="Unassembled WGS sequence"/>
</dbReference>
<dbReference type="GeneID" id="82848029"/>
<accession>I7JUP6</accession>